<dbReference type="Pfam" id="PF13560">
    <property type="entry name" value="HTH_31"/>
    <property type="match status" value="1"/>
</dbReference>
<evidence type="ECO:0000313" key="2">
    <source>
        <dbReference type="EMBL" id="MEY8041691.1"/>
    </source>
</evidence>
<dbReference type="Gene3D" id="1.25.40.10">
    <property type="entry name" value="Tetratricopeptide repeat domain"/>
    <property type="match status" value="1"/>
</dbReference>
<organism evidence="2 3">
    <name type="scientific">Saccharopolyspora cebuensis</name>
    <dbReference type="NCBI Taxonomy" id="418759"/>
    <lineage>
        <taxon>Bacteria</taxon>
        <taxon>Bacillati</taxon>
        <taxon>Actinomycetota</taxon>
        <taxon>Actinomycetes</taxon>
        <taxon>Pseudonocardiales</taxon>
        <taxon>Pseudonocardiaceae</taxon>
        <taxon>Saccharopolyspora</taxon>
    </lineage>
</organism>
<proteinExistence type="predicted"/>
<dbReference type="PROSITE" id="PS50943">
    <property type="entry name" value="HTH_CROC1"/>
    <property type="match status" value="1"/>
</dbReference>
<reference evidence="2 3" key="1">
    <citation type="submission" date="2024-08" db="EMBL/GenBank/DDBJ databases">
        <title>Genome mining of Saccharopolyspora cebuensis PGLac3 from Nigerian medicinal plant.</title>
        <authorList>
            <person name="Ezeobiora C.E."/>
            <person name="Igbokwe N.H."/>
            <person name="Amin D.H."/>
            <person name="Mendie U.E."/>
        </authorList>
    </citation>
    <scope>NUCLEOTIDE SEQUENCE [LARGE SCALE GENOMIC DNA]</scope>
    <source>
        <strain evidence="2 3">PGLac3</strain>
    </source>
</reference>
<protein>
    <submittedName>
        <fullName evidence="2">Helix-turn-helix domain-containing protein</fullName>
    </submittedName>
</protein>
<name>A0ABV4CKT9_9PSEU</name>
<dbReference type="SUPFAM" id="SSF47413">
    <property type="entry name" value="lambda repressor-like DNA-binding domains"/>
    <property type="match status" value="1"/>
</dbReference>
<dbReference type="Gene3D" id="1.10.260.40">
    <property type="entry name" value="lambda repressor-like DNA-binding domains"/>
    <property type="match status" value="1"/>
</dbReference>
<accession>A0ABV4CKT9</accession>
<dbReference type="CDD" id="cd00093">
    <property type="entry name" value="HTH_XRE"/>
    <property type="match status" value="1"/>
</dbReference>
<dbReference type="SMART" id="SM00530">
    <property type="entry name" value="HTH_XRE"/>
    <property type="match status" value="1"/>
</dbReference>
<dbReference type="RefSeq" id="WP_345356538.1">
    <property type="nucleotide sequence ID" value="NZ_BAABII010000003.1"/>
</dbReference>
<feature type="domain" description="HTH cro/C1-type" evidence="1">
    <location>
        <begin position="15"/>
        <end position="70"/>
    </location>
</feature>
<dbReference type="InterPro" id="IPR011990">
    <property type="entry name" value="TPR-like_helical_dom_sf"/>
</dbReference>
<sequence length="410" mass="44866">MNADELAGLPIGTRIQAIRERQGKSRPVVANLVGRSAQWLKDVERGRRLPPRWDMLVALASVLHVDVTTLTGTGSAPISAGLQRREGHPVVSGLREAIESTPFRFQDDGPEPDVRALLQRAADAWHLWHTSPTPRASAGALLPQLVRDGRRAARVTTGKDRRTAHMALTSAYALAEQVLAWVADSALLWLAADRCMTSAQEADRPEPLAGAAWVLGNVWRATGREEDAYRLANDAADLLEPYLASGPDDSRALWGSVRLHAAITAARMGEEGNALHALDEGEEMARRMPRDFTHPWTLFGTANTMLTAVSVHVDMRKSASALERADAVDPDSVPSVDRRARLWLEMSRSYHQKRDSLAALHTLQRATDISEESMRCHPLSRGLAGELVTSGGRLVERDARNLATRLGLTV</sequence>
<evidence type="ECO:0000313" key="3">
    <source>
        <dbReference type="Proteomes" id="UP001564626"/>
    </source>
</evidence>
<gene>
    <name evidence="2" type="ORF">AB8O55_19965</name>
</gene>
<evidence type="ECO:0000259" key="1">
    <source>
        <dbReference type="PROSITE" id="PS50943"/>
    </source>
</evidence>
<dbReference type="InterPro" id="IPR001387">
    <property type="entry name" value="Cro/C1-type_HTH"/>
</dbReference>
<dbReference type="SUPFAM" id="SSF48452">
    <property type="entry name" value="TPR-like"/>
    <property type="match status" value="1"/>
</dbReference>
<dbReference type="EMBL" id="JBGEHV010000040">
    <property type="protein sequence ID" value="MEY8041691.1"/>
    <property type="molecule type" value="Genomic_DNA"/>
</dbReference>
<dbReference type="Proteomes" id="UP001564626">
    <property type="component" value="Unassembled WGS sequence"/>
</dbReference>
<keyword evidence="3" id="KW-1185">Reference proteome</keyword>
<comment type="caution">
    <text evidence="2">The sequence shown here is derived from an EMBL/GenBank/DDBJ whole genome shotgun (WGS) entry which is preliminary data.</text>
</comment>
<dbReference type="InterPro" id="IPR010982">
    <property type="entry name" value="Lambda_DNA-bd_dom_sf"/>
</dbReference>